<feature type="transmembrane region" description="Helical" evidence="2">
    <location>
        <begin position="43"/>
        <end position="63"/>
    </location>
</feature>
<dbReference type="Pfam" id="PF26501">
    <property type="entry name" value="DUF8167"/>
    <property type="match status" value="1"/>
</dbReference>
<keyword evidence="2" id="KW-0812">Transmembrane</keyword>
<dbReference type="AlphaFoldDB" id="A0ABD5U328"/>
<proteinExistence type="predicted"/>
<dbReference type="EMBL" id="JBHSXM010000001">
    <property type="protein sequence ID" value="MFC6834949.1"/>
    <property type="molecule type" value="Genomic_DNA"/>
</dbReference>
<feature type="transmembrane region" description="Helical" evidence="2">
    <location>
        <begin position="69"/>
        <end position="89"/>
    </location>
</feature>
<keyword evidence="5" id="KW-1185">Reference proteome</keyword>
<dbReference type="InterPro" id="IPR006037">
    <property type="entry name" value="RCK_C"/>
</dbReference>
<dbReference type="InterPro" id="IPR058603">
    <property type="entry name" value="DUF8167_2nd"/>
</dbReference>
<feature type="region of interest" description="Disordered" evidence="1">
    <location>
        <begin position="245"/>
        <end position="301"/>
    </location>
</feature>
<dbReference type="InterPro" id="IPR058480">
    <property type="entry name" value="DUF8167_N"/>
</dbReference>
<dbReference type="Pfam" id="PF02080">
    <property type="entry name" value="TrkA_C"/>
    <property type="match status" value="1"/>
</dbReference>
<organism evidence="4 5">
    <name type="scientific">Halomarina ordinaria</name>
    <dbReference type="NCBI Taxonomy" id="3033939"/>
    <lineage>
        <taxon>Archaea</taxon>
        <taxon>Methanobacteriati</taxon>
        <taxon>Methanobacteriota</taxon>
        <taxon>Stenosarchaea group</taxon>
        <taxon>Halobacteria</taxon>
        <taxon>Halobacteriales</taxon>
        <taxon>Natronomonadaceae</taxon>
        <taxon>Halomarina</taxon>
    </lineage>
</organism>
<dbReference type="Pfam" id="PF26503">
    <property type="entry name" value="DUF8167_3rd"/>
    <property type="match status" value="1"/>
</dbReference>
<keyword evidence="2" id="KW-0472">Membrane</keyword>
<evidence type="ECO:0000259" key="3">
    <source>
        <dbReference type="PROSITE" id="PS51202"/>
    </source>
</evidence>
<protein>
    <submittedName>
        <fullName evidence="4">TrkA C-terminal domain-containing protein</fullName>
    </submittedName>
</protein>
<dbReference type="SUPFAM" id="SSF116726">
    <property type="entry name" value="TrkA C-terminal domain-like"/>
    <property type="match status" value="1"/>
</dbReference>
<keyword evidence="2" id="KW-1133">Transmembrane helix</keyword>
<feature type="compositionally biased region" description="Low complexity" evidence="1">
    <location>
        <begin position="286"/>
        <end position="296"/>
    </location>
</feature>
<evidence type="ECO:0000313" key="4">
    <source>
        <dbReference type="EMBL" id="MFC6834949.1"/>
    </source>
</evidence>
<dbReference type="Gene3D" id="3.30.70.1450">
    <property type="entry name" value="Regulator of K+ conductance, C-terminal domain"/>
    <property type="match status" value="1"/>
</dbReference>
<sequence>MASLPVEVLVGIYLGLLTGVIPALVSWLLGFVVRYFTGVSIPGFGVVVLGLAIAGVNGGLLALNDPTVLASGARVAVAIVVIIMMSLYAHARGDTMAADFPRHVSLRSLRERTLSADVVELVGGRDEVRVHVVGDVGHMEGYPPLSPALRARIRETEWRLPGDLPLSELEARVADRLRTEFDLADAVVRIDERGGARVDAAPPLSGLSKRVPPGERAVSLDALVPTGLARGDEVTLRAGDERVAGTVVSARSTTGGAEGADTPSTAPADDATGAPDTTDADDDAHTPSSASAPTATGGEGRLTVAVSRADARTLLGDADPTVVVEARGTRREFELLAVLRRAGRRVRRLTVGDGPLTARSLADLDLRAEYDVAVLAVRRDGEWRFVPDGETRLRSGDELFALGASDALSRFAEVAG</sequence>
<dbReference type="Proteomes" id="UP001596406">
    <property type="component" value="Unassembled WGS sequence"/>
</dbReference>
<dbReference type="Pfam" id="PF26502">
    <property type="entry name" value="DUF8167_2nd"/>
    <property type="match status" value="1"/>
</dbReference>
<name>A0ABD5U328_9EURY</name>
<dbReference type="InterPro" id="IPR036721">
    <property type="entry name" value="RCK_C_sf"/>
</dbReference>
<reference evidence="4 5" key="1">
    <citation type="journal article" date="2019" name="Int. J. Syst. Evol. Microbiol.">
        <title>The Global Catalogue of Microorganisms (GCM) 10K type strain sequencing project: providing services to taxonomists for standard genome sequencing and annotation.</title>
        <authorList>
            <consortium name="The Broad Institute Genomics Platform"/>
            <consortium name="The Broad Institute Genome Sequencing Center for Infectious Disease"/>
            <person name="Wu L."/>
            <person name="Ma J."/>
        </authorList>
    </citation>
    <scope>NUCLEOTIDE SEQUENCE [LARGE SCALE GENOMIC DNA]</scope>
    <source>
        <strain evidence="4 5">PSRA2</strain>
    </source>
</reference>
<evidence type="ECO:0000256" key="2">
    <source>
        <dbReference type="SAM" id="Phobius"/>
    </source>
</evidence>
<gene>
    <name evidence="4" type="ORF">ACFQHK_00335</name>
</gene>
<accession>A0ABD5U328</accession>
<evidence type="ECO:0000313" key="5">
    <source>
        <dbReference type="Proteomes" id="UP001596406"/>
    </source>
</evidence>
<dbReference type="PROSITE" id="PS51202">
    <property type="entry name" value="RCK_C"/>
    <property type="match status" value="1"/>
</dbReference>
<dbReference type="InterPro" id="IPR058604">
    <property type="entry name" value="DUF8167_3rd"/>
</dbReference>
<dbReference type="RefSeq" id="WP_304446659.1">
    <property type="nucleotide sequence ID" value="NZ_JARRAH010000001.1"/>
</dbReference>
<feature type="domain" description="RCK C-terminal" evidence="3">
    <location>
        <begin position="331"/>
        <end position="416"/>
    </location>
</feature>
<feature type="compositionally biased region" description="Low complexity" evidence="1">
    <location>
        <begin position="259"/>
        <end position="277"/>
    </location>
</feature>
<evidence type="ECO:0000256" key="1">
    <source>
        <dbReference type="SAM" id="MobiDB-lite"/>
    </source>
</evidence>
<comment type="caution">
    <text evidence="4">The sequence shown here is derived from an EMBL/GenBank/DDBJ whole genome shotgun (WGS) entry which is preliminary data.</text>
</comment>
<feature type="transmembrane region" description="Helical" evidence="2">
    <location>
        <begin position="12"/>
        <end position="36"/>
    </location>
</feature>